<evidence type="ECO:0000313" key="3">
    <source>
        <dbReference type="Proteomes" id="UP000199158"/>
    </source>
</evidence>
<dbReference type="SUPFAM" id="SSF53448">
    <property type="entry name" value="Nucleotide-diphospho-sugar transferases"/>
    <property type="match status" value="1"/>
</dbReference>
<evidence type="ECO:0000313" key="2">
    <source>
        <dbReference type="EMBL" id="SEM68102.1"/>
    </source>
</evidence>
<keyword evidence="2" id="KW-0808">Transferase</keyword>
<dbReference type="Proteomes" id="UP000199158">
    <property type="component" value="Unassembled WGS sequence"/>
</dbReference>
<protein>
    <submittedName>
        <fullName evidence="2">Molybdenum cofactor cytidylyltransferase</fullName>
    </submittedName>
</protein>
<dbReference type="GO" id="GO:0016779">
    <property type="term" value="F:nucleotidyltransferase activity"/>
    <property type="evidence" value="ECO:0007669"/>
    <property type="project" value="UniProtKB-KW"/>
</dbReference>
<organism evidence="2 3">
    <name type="scientific">Hydrogenoanaerobacterium saccharovorans</name>
    <dbReference type="NCBI Taxonomy" id="474960"/>
    <lineage>
        <taxon>Bacteria</taxon>
        <taxon>Bacillati</taxon>
        <taxon>Bacillota</taxon>
        <taxon>Clostridia</taxon>
        <taxon>Eubacteriales</taxon>
        <taxon>Oscillospiraceae</taxon>
        <taxon>Hydrogenoanaerobacterium</taxon>
    </lineage>
</organism>
<dbReference type="OrthoDB" id="9797742at2"/>
<gene>
    <name evidence="2" type="ORF">SAMN05216180_1245</name>
</gene>
<proteinExistence type="predicted"/>
<dbReference type="EMBL" id="FOCG01000001">
    <property type="protein sequence ID" value="SEM68102.1"/>
    <property type="molecule type" value="Genomic_DNA"/>
</dbReference>
<evidence type="ECO:0000259" key="1">
    <source>
        <dbReference type="Pfam" id="PF12804"/>
    </source>
</evidence>
<dbReference type="PANTHER" id="PTHR43777:SF1">
    <property type="entry name" value="MOLYBDENUM COFACTOR CYTIDYLYLTRANSFERASE"/>
    <property type="match status" value="1"/>
</dbReference>
<dbReference type="AlphaFoldDB" id="A0A1H8AB36"/>
<accession>A0A1H8AB36</accession>
<dbReference type="InterPro" id="IPR025877">
    <property type="entry name" value="MobA-like_NTP_Trfase"/>
</dbReference>
<keyword evidence="3" id="KW-1185">Reference proteome</keyword>
<dbReference type="RefSeq" id="WP_092752710.1">
    <property type="nucleotide sequence ID" value="NZ_FOCG01000001.1"/>
</dbReference>
<dbReference type="PANTHER" id="PTHR43777">
    <property type="entry name" value="MOLYBDENUM COFACTOR CYTIDYLYLTRANSFERASE"/>
    <property type="match status" value="1"/>
</dbReference>
<keyword evidence="2" id="KW-0548">Nucleotidyltransferase</keyword>
<name>A0A1H8AB36_9FIRM</name>
<dbReference type="CDD" id="cd04182">
    <property type="entry name" value="GT_2_like_f"/>
    <property type="match status" value="1"/>
</dbReference>
<feature type="domain" description="MobA-like NTP transferase" evidence="1">
    <location>
        <begin position="6"/>
        <end position="164"/>
    </location>
</feature>
<dbReference type="InterPro" id="IPR029044">
    <property type="entry name" value="Nucleotide-diphossugar_trans"/>
</dbReference>
<dbReference type="Pfam" id="PF12804">
    <property type="entry name" value="NTP_transf_3"/>
    <property type="match status" value="1"/>
</dbReference>
<reference evidence="2 3" key="1">
    <citation type="submission" date="2016-10" db="EMBL/GenBank/DDBJ databases">
        <authorList>
            <person name="de Groot N.N."/>
        </authorList>
    </citation>
    <scope>NUCLEOTIDE SEQUENCE [LARGE SCALE GENOMIC DNA]</scope>
    <source>
        <strain evidence="2 3">CGMCC 1.5070</strain>
    </source>
</reference>
<dbReference type="STRING" id="474960.SAMN05216180_1245"/>
<sequence length="191" mass="21135">MKKLSAIVLAAGLSSRMGENKLLMNYKGCPMSEYIFKNLKHNSMWLNEVLVVGRLQETKEIAEQYGFAYIHNSMPERGMGYSLALGVQAAGACDGFLLALADMPDLKTGTIHTLCQSFMKNPTRITVPVYGGRRGNPVIFPVSFRKQLSALDGDKGGRDLIRSEQQNIARVQIYDAGILRDIDTKADFEAN</sequence>
<dbReference type="Gene3D" id="3.90.550.10">
    <property type="entry name" value="Spore Coat Polysaccharide Biosynthesis Protein SpsA, Chain A"/>
    <property type="match status" value="1"/>
</dbReference>